<accession>A0A8X8B9V5</accession>
<proteinExistence type="predicted"/>
<sequence>MIRPHVELSNVKQRSGSYANSINIVVDTVFDEIQISPSIRINISLPRFLDHRHIRKLIQDQLINHRWLAPKISRAATKLGFSCSELLRDPLVSHHWLSEFLASLILEVELIISVKITPPPSKEEVLTGMFQLGRMGKEDLKSSKMETEPCSICLDSVVSRGSNSKHGEPTRMTCSHVFHDGCLLVWLQRRNTCPLCRTVLYDRSMIGNKRG</sequence>
<evidence type="ECO:0000313" key="9">
    <source>
        <dbReference type="Proteomes" id="UP000886595"/>
    </source>
</evidence>
<name>A0A8X8B9V5_BRACI</name>
<keyword evidence="4 6" id="KW-0863">Zinc-finger</keyword>
<dbReference type="Pfam" id="PF13639">
    <property type="entry name" value="zf-RING_2"/>
    <property type="match status" value="1"/>
</dbReference>
<feature type="domain" description="RING-type" evidence="7">
    <location>
        <begin position="150"/>
        <end position="197"/>
    </location>
</feature>
<dbReference type="EC" id="2.3.2.27" evidence="2"/>
<dbReference type="SMART" id="SM00184">
    <property type="entry name" value="RING"/>
    <property type="match status" value="1"/>
</dbReference>
<evidence type="ECO:0000256" key="5">
    <source>
        <dbReference type="ARBA" id="ARBA00022833"/>
    </source>
</evidence>
<dbReference type="AlphaFoldDB" id="A0A8X8B9V5"/>
<organism evidence="8 9">
    <name type="scientific">Brassica carinata</name>
    <name type="common">Ethiopian mustard</name>
    <name type="synonym">Abyssinian cabbage</name>
    <dbReference type="NCBI Taxonomy" id="52824"/>
    <lineage>
        <taxon>Eukaryota</taxon>
        <taxon>Viridiplantae</taxon>
        <taxon>Streptophyta</taxon>
        <taxon>Embryophyta</taxon>
        <taxon>Tracheophyta</taxon>
        <taxon>Spermatophyta</taxon>
        <taxon>Magnoliopsida</taxon>
        <taxon>eudicotyledons</taxon>
        <taxon>Gunneridae</taxon>
        <taxon>Pentapetalae</taxon>
        <taxon>rosids</taxon>
        <taxon>malvids</taxon>
        <taxon>Brassicales</taxon>
        <taxon>Brassicaceae</taxon>
        <taxon>Brassiceae</taxon>
        <taxon>Brassica</taxon>
    </lineage>
</organism>
<dbReference type="InterPro" id="IPR013083">
    <property type="entry name" value="Znf_RING/FYVE/PHD"/>
</dbReference>
<comment type="caution">
    <text evidence="8">The sequence shown here is derived from an EMBL/GenBank/DDBJ whole genome shotgun (WGS) entry which is preliminary data.</text>
</comment>
<dbReference type="SUPFAM" id="SSF57850">
    <property type="entry name" value="RING/U-box"/>
    <property type="match status" value="1"/>
</dbReference>
<reference evidence="8 9" key="1">
    <citation type="submission" date="2020-02" db="EMBL/GenBank/DDBJ databases">
        <authorList>
            <person name="Ma Q."/>
            <person name="Huang Y."/>
            <person name="Song X."/>
            <person name="Pei D."/>
        </authorList>
    </citation>
    <scope>NUCLEOTIDE SEQUENCE [LARGE SCALE GENOMIC DNA]</scope>
    <source>
        <strain evidence="8">Sxm20200214</strain>
        <tissue evidence="8">Leaf</tissue>
    </source>
</reference>
<keyword evidence="5" id="KW-0862">Zinc</keyword>
<dbReference type="EMBL" id="JAAMPC010000001">
    <property type="protein sequence ID" value="KAG2330384.1"/>
    <property type="molecule type" value="Genomic_DNA"/>
</dbReference>
<evidence type="ECO:0000313" key="8">
    <source>
        <dbReference type="EMBL" id="KAG2330384.1"/>
    </source>
</evidence>
<dbReference type="OrthoDB" id="1049337at2759"/>
<evidence type="ECO:0000256" key="1">
    <source>
        <dbReference type="ARBA" id="ARBA00000900"/>
    </source>
</evidence>
<keyword evidence="9" id="KW-1185">Reference proteome</keyword>
<evidence type="ECO:0000256" key="4">
    <source>
        <dbReference type="ARBA" id="ARBA00022771"/>
    </source>
</evidence>
<dbReference type="Gene3D" id="3.30.40.10">
    <property type="entry name" value="Zinc/RING finger domain, C3HC4 (zinc finger)"/>
    <property type="match status" value="1"/>
</dbReference>
<dbReference type="GO" id="GO:0061630">
    <property type="term" value="F:ubiquitin protein ligase activity"/>
    <property type="evidence" value="ECO:0007669"/>
    <property type="project" value="UniProtKB-EC"/>
</dbReference>
<dbReference type="InterPro" id="IPR001841">
    <property type="entry name" value="Znf_RING"/>
</dbReference>
<protein>
    <recommendedName>
        <fullName evidence="2">RING-type E3 ubiquitin transferase</fullName>
        <ecNumber evidence="2">2.3.2.27</ecNumber>
    </recommendedName>
</protein>
<gene>
    <name evidence="8" type="ORF">Bca52824_001564</name>
</gene>
<evidence type="ECO:0000256" key="2">
    <source>
        <dbReference type="ARBA" id="ARBA00012483"/>
    </source>
</evidence>
<evidence type="ECO:0000259" key="7">
    <source>
        <dbReference type="PROSITE" id="PS50089"/>
    </source>
</evidence>
<dbReference type="GO" id="GO:0008270">
    <property type="term" value="F:zinc ion binding"/>
    <property type="evidence" value="ECO:0007669"/>
    <property type="project" value="UniProtKB-KW"/>
</dbReference>
<dbReference type="Proteomes" id="UP000886595">
    <property type="component" value="Unassembled WGS sequence"/>
</dbReference>
<evidence type="ECO:0000256" key="3">
    <source>
        <dbReference type="ARBA" id="ARBA00022723"/>
    </source>
</evidence>
<comment type="catalytic activity">
    <reaction evidence="1">
        <text>S-ubiquitinyl-[E2 ubiquitin-conjugating enzyme]-L-cysteine + [acceptor protein]-L-lysine = [E2 ubiquitin-conjugating enzyme]-L-cysteine + N(6)-ubiquitinyl-[acceptor protein]-L-lysine.</text>
        <dbReference type="EC" id="2.3.2.27"/>
    </reaction>
</comment>
<dbReference type="PANTHER" id="PTHR15710:SF194">
    <property type="entry name" value="RING_U-BOX SUPERFAMILY PROTEIN"/>
    <property type="match status" value="1"/>
</dbReference>
<keyword evidence="3" id="KW-0479">Metal-binding</keyword>
<dbReference type="PROSITE" id="PS50089">
    <property type="entry name" value="ZF_RING_2"/>
    <property type="match status" value="1"/>
</dbReference>
<dbReference type="GO" id="GO:0016567">
    <property type="term" value="P:protein ubiquitination"/>
    <property type="evidence" value="ECO:0007669"/>
    <property type="project" value="TreeGrafter"/>
</dbReference>
<evidence type="ECO:0000256" key="6">
    <source>
        <dbReference type="PROSITE-ProRule" id="PRU00175"/>
    </source>
</evidence>
<dbReference type="PANTHER" id="PTHR15710">
    <property type="entry name" value="E3 UBIQUITIN-PROTEIN LIGASE PRAJA"/>
    <property type="match status" value="1"/>
</dbReference>
<dbReference type="GO" id="GO:0005737">
    <property type="term" value="C:cytoplasm"/>
    <property type="evidence" value="ECO:0007669"/>
    <property type="project" value="TreeGrafter"/>
</dbReference>